<proteinExistence type="predicted"/>
<name>A0A7K1UMJ2_9MICC</name>
<dbReference type="RefSeq" id="WP_157325526.1">
    <property type="nucleotide sequence ID" value="NZ_BMFX01000003.1"/>
</dbReference>
<reference evidence="2 3" key="1">
    <citation type="submission" date="2019-12" db="EMBL/GenBank/DDBJ databases">
        <title>Nesterenkonia muleiensis sp. nov., a novel actinobacterium isolated from sap of Populus euphratica.</title>
        <authorList>
            <person name="Wang R."/>
        </authorList>
    </citation>
    <scope>NUCLEOTIDE SEQUENCE [LARGE SCALE GENOMIC DNA]</scope>
    <source>
        <strain evidence="2 3">F10</strain>
    </source>
</reference>
<accession>A0A7K1UMJ2</accession>
<organism evidence="2 3">
    <name type="scientific">Nesterenkonia alkaliphila</name>
    <dbReference type="NCBI Taxonomy" id="1463631"/>
    <lineage>
        <taxon>Bacteria</taxon>
        <taxon>Bacillati</taxon>
        <taxon>Actinomycetota</taxon>
        <taxon>Actinomycetes</taxon>
        <taxon>Micrococcales</taxon>
        <taxon>Micrococcaceae</taxon>
        <taxon>Nesterenkonia</taxon>
    </lineage>
</organism>
<feature type="region of interest" description="Disordered" evidence="1">
    <location>
        <begin position="1"/>
        <end position="20"/>
    </location>
</feature>
<feature type="compositionally biased region" description="Polar residues" evidence="1">
    <location>
        <begin position="1"/>
        <end position="14"/>
    </location>
</feature>
<keyword evidence="3" id="KW-1185">Reference proteome</keyword>
<dbReference type="AlphaFoldDB" id="A0A7K1UMJ2"/>
<evidence type="ECO:0000313" key="2">
    <source>
        <dbReference type="EMBL" id="MVT27512.1"/>
    </source>
</evidence>
<dbReference type="OrthoDB" id="4954868at2"/>
<gene>
    <name evidence="2" type="ORF">GNZ21_14325</name>
</gene>
<dbReference type="Proteomes" id="UP000460157">
    <property type="component" value="Unassembled WGS sequence"/>
</dbReference>
<evidence type="ECO:0000313" key="3">
    <source>
        <dbReference type="Proteomes" id="UP000460157"/>
    </source>
</evidence>
<sequence>MTPSHTPRNPSADSESAPLSVADPGDALALVQHSFGHLPQDSVVILGLLQGSTGGHLRVDLEPALQSPVPMGWRCAEWLAGPEAEPVPEAVLVVILDSAPLIPDTPGRHDLFLAALSEQLQRLAGVRTSQVWHAGAGRIRDYHCPDADCCPYPGEDVAEVLARSLQRVPGLAPSKTPSPQEQVDAFLAGNPLITAGAIAAAWAREEAPAVSKDKVRTIWEAALDRTQRCGGADWLHSTKGWIPALLRPAESLTTAGLIMRLTGAEDPWGDSPQPPPWQRVEALDLLLHQLVPYAQPRQLEQLMGLKAWTEWIRGCGSSTDAFAAAVQQRFPERWADQQDPTLAALVRSWMSAVGVCPWARVKRTSYSWWKSSR</sequence>
<comment type="caution">
    <text evidence="2">The sequence shown here is derived from an EMBL/GenBank/DDBJ whole genome shotgun (WGS) entry which is preliminary data.</text>
</comment>
<dbReference type="EMBL" id="WRPM01000101">
    <property type="protein sequence ID" value="MVT27512.1"/>
    <property type="molecule type" value="Genomic_DNA"/>
</dbReference>
<evidence type="ECO:0000256" key="1">
    <source>
        <dbReference type="SAM" id="MobiDB-lite"/>
    </source>
</evidence>
<protein>
    <submittedName>
        <fullName evidence="2">DUF4192 family protein</fullName>
    </submittedName>
</protein>